<name>A0ACC2ZC28_9PEZI</name>
<keyword evidence="2" id="KW-1185">Reference proteome</keyword>
<sequence length="314" mass="35023">MCLIKVREDNGGDDVVVPARIRHPSSSPSSRRRSTRVSRTVIQEHRPSRASVIAVPAQPPPLLVPAPAPAPVFVKPSTPPPVFVVPPPPPPAAAPQPQPQYVHVSPASSVTSHSDRGSYYREREYRRERRAYSPAPSSSHGDRYEYRYINAPQPPPEPRYVRRERSRSRDRRSYHDVEPEYRTTRERVIIHNTPHPLVLLALSAQSALSLPKTCTAKNPCVAPARGKVELKFVSKNLGGFNYNVKIGKYVSVYFDMKKKDAGPIRTICMPDNPLYGQLKCKLKGEFVEELPGTLTKGQCLQPNMVVRGVKCTVG</sequence>
<gene>
    <name evidence="1" type="ORF">H2199_003262</name>
</gene>
<organism evidence="1 2">
    <name type="scientific">Coniosporium tulheliwenetii</name>
    <dbReference type="NCBI Taxonomy" id="3383036"/>
    <lineage>
        <taxon>Eukaryota</taxon>
        <taxon>Fungi</taxon>
        <taxon>Dikarya</taxon>
        <taxon>Ascomycota</taxon>
        <taxon>Pezizomycotina</taxon>
        <taxon>Dothideomycetes</taxon>
        <taxon>Dothideomycetes incertae sedis</taxon>
        <taxon>Coniosporium</taxon>
    </lineage>
</organism>
<protein>
    <submittedName>
        <fullName evidence="1">Uncharacterized protein</fullName>
    </submittedName>
</protein>
<dbReference type="EMBL" id="JAPDRP010000008">
    <property type="protein sequence ID" value="KAJ9645256.1"/>
    <property type="molecule type" value="Genomic_DNA"/>
</dbReference>
<comment type="caution">
    <text evidence="1">The sequence shown here is derived from an EMBL/GenBank/DDBJ whole genome shotgun (WGS) entry which is preliminary data.</text>
</comment>
<evidence type="ECO:0000313" key="2">
    <source>
        <dbReference type="Proteomes" id="UP001172680"/>
    </source>
</evidence>
<accession>A0ACC2ZC28</accession>
<evidence type="ECO:0000313" key="1">
    <source>
        <dbReference type="EMBL" id="KAJ9645256.1"/>
    </source>
</evidence>
<dbReference type="Proteomes" id="UP001172680">
    <property type="component" value="Unassembled WGS sequence"/>
</dbReference>
<proteinExistence type="predicted"/>
<reference evidence="1" key="1">
    <citation type="submission" date="2022-10" db="EMBL/GenBank/DDBJ databases">
        <title>Culturing micro-colonial fungi from biological soil crusts in the Mojave desert and describing Neophaeococcomyces mojavensis, and introducing the new genera and species Taxawa tesnikishii.</title>
        <authorList>
            <person name="Kurbessoian T."/>
            <person name="Stajich J.E."/>
        </authorList>
    </citation>
    <scope>NUCLEOTIDE SEQUENCE</scope>
    <source>
        <strain evidence="1">JES_115</strain>
    </source>
</reference>